<keyword evidence="1" id="KW-0812">Transmembrane</keyword>
<dbReference type="InterPro" id="IPR015943">
    <property type="entry name" value="WD40/YVTN_repeat-like_dom_sf"/>
</dbReference>
<keyword evidence="3" id="KW-1185">Reference proteome</keyword>
<keyword evidence="1" id="KW-0472">Membrane</keyword>
<accession>A0A9P5PDS1</accession>
<gene>
    <name evidence="2" type="ORF">BDP27DRAFT_1429583</name>
</gene>
<evidence type="ECO:0000313" key="3">
    <source>
        <dbReference type="Proteomes" id="UP000772434"/>
    </source>
</evidence>
<keyword evidence="1" id="KW-1133">Transmembrane helix</keyword>
<dbReference type="InterPro" id="IPR036322">
    <property type="entry name" value="WD40_repeat_dom_sf"/>
</dbReference>
<dbReference type="Proteomes" id="UP000772434">
    <property type="component" value="Unassembled WGS sequence"/>
</dbReference>
<reference evidence="2" key="1">
    <citation type="submission" date="2020-11" db="EMBL/GenBank/DDBJ databases">
        <authorList>
            <consortium name="DOE Joint Genome Institute"/>
            <person name="Ahrendt S."/>
            <person name="Riley R."/>
            <person name="Andreopoulos W."/>
            <person name="Labutti K."/>
            <person name="Pangilinan J."/>
            <person name="Ruiz-Duenas F.J."/>
            <person name="Barrasa J.M."/>
            <person name="Sanchez-Garcia M."/>
            <person name="Camarero S."/>
            <person name="Miyauchi S."/>
            <person name="Serrano A."/>
            <person name="Linde D."/>
            <person name="Babiker R."/>
            <person name="Drula E."/>
            <person name="Ayuso-Fernandez I."/>
            <person name="Pacheco R."/>
            <person name="Padilla G."/>
            <person name="Ferreira P."/>
            <person name="Barriuso J."/>
            <person name="Kellner H."/>
            <person name="Castanera R."/>
            <person name="Alfaro M."/>
            <person name="Ramirez L."/>
            <person name="Pisabarro A.G."/>
            <person name="Kuo A."/>
            <person name="Tritt A."/>
            <person name="Lipzen A."/>
            <person name="He G."/>
            <person name="Yan M."/>
            <person name="Ng V."/>
            <person name="Cullen D."/>
            <person name="Martin F."/>
            <person name="Rosso M.-N."/>
            <person name="Henrissat B."/>
            <person name="Hibbett D."/>
            <person name="Martinez A.T."/>
            <person name="Grigoriev I.V."/>
        </authorList>
    </citation>
    <scope>NUCLEOTIDE SEQUENCE</scope>
    <source>
        <strain evidence="2">AH 40177</strain>
    </source>
</reference>
<sequence length="434" mass="48285">MFNFLSSQTQYQKLATLRGPQDAVTSLAFSAHGKFLAAAGPGGINVWSLDNLQGIPLTYGQVQQSAYPVVTWVYFAERSVHVLLLGTWDGGIQLWDYVHERLTFESKRKATTHEKTVQVVSIDIFQLSMWTLRIDGELKKRFTVNLEDELMPKTVRFNSGSGQIYVFAMNGGHVVCLDGQTGNTLWRKMDGPSLMGTVLLDQKCKHFVACTSQGFELFDLEQVSALKQFASHECIHISVPKHTSFTEGDSRVVGGTDCGCADIYNVNTGKLVQRLKYNSGGLIQSVAWKQFALIILGVLFIVIYTFVVVSFDTVWDNVRYFDFWNCIPKLPFFHASSPASTKYFDQARQTPLLVQPMTMTRVTKMKSKTPSLPPQEIVQASTAVHTPLLAADLDTSLNVGGECLGEWWGETEDDVRVIAVAEEAESHGDSRGDN</sequence>
<dbReference type="SMART" id="SM00320">
    <property type="entry name" value="WD40"/>
    <property type="match status" value="2"/>
</dbReference>
<comment type="caution">
    <text evidence="2">The sequence shown here is derived from an EMBL/GenBank/DDBJ whole genome shotgun (WGS) entry which is preliminary data.</text>
</comment>
<name>A0A9P5PDS1_9AGAR</name>
<protein>
    <submittedName>
        <fullName evidence="2">WD40-repeat-containing domain protein</fullName>
    </submittedName>
</protein>
<evidence type="ECO:0000313" key="2">
    <source>
        <dbReference type="EMBL" id="KAF9060867.1"/>
    </source>
</evidence>
<dbReference type="OrthoDB" id="3238562at2759"/>
<dbReference type="Pfam" id="PF00400">
    <property type="entry name" value="WD40"/>
    <property type="match status" value="1"/>
</dbReference>
<dbReference type="EMBL" id="JADNRY010000224">
    <property type="protein sequence ID" value="KAF9060867.1"/>
    <property type="molecule type" value="Genomic_DNA"/>
</dbReference>
<evidence type="ECO:0000256" key="1">
    <source>
        <dbReference type="SAM" id="Phobius"/>
    </source>
</evidence>
<dbReference type="InterPro" id="IPR001680">
    <property type="entry name" value="WD40_rpt"/>
</dbReference>
<dbReference type="AlphaFoldDB" id="A0A9P5PDS1"/>
<organism evidence="2 3">
    <name type="scientific">Rhodocollybia butyracea</name>
    <dbReference type="NCBI Taxonomy" id="206335"/>
    <lineage>
        <taxon>Eukaryota</taxon>
        <taxon>Fungi</taxon>
        <taxon>Dikarya</taxon>
        <taxon>Basidiomycota</taxon>
        <taxon>Agaricomycotina</taxon>
        <taxon>Agaricomycetes</taxon>
        <taxon>Agaricomycetidae</taxon>
        <taxon>Agaricales</taxon>
        <taxon>Marasmiineae</taxon>
        <taxon>Omphalotaceae</taxon>
        <taxon>Rhodocollybia</taxon>
    </lineage>
</organism>
<dbReference type="Gene3D" id="2.130.10.10">
    <property type="entry name" value="YVTN repeat-like/Quinoprotein amine dehydrogenase"/>
    <property type="match status" value="1"/>
</dbReference>
<proteinExistence type="predicted"/>
<feature type="transmembrane region" description="Helical" evidence="1">
    <location>
        <begin position="291"/>
        <end position="311"/>
    </location>
</feature>
<dbReference type="SUPFAM" id="SSF50978">
    <property type="entry name" value="WD40 repeat-like"/>
    <property type="match status" value="1"/>
</dbReference>